<sequence>MTSIRPASGDQWVITSGDQRAVVAEVGGGLRAYSVGGWDVLDGYAQDEVAPGAAGQILAPWPNRIRDGRYTHRQQAHELALTEPEHHNAAHGLVRWLPWRAEATATDSVQVVCLLTAQPGYPWHLRIATTWSLRPDGLHAEHAATNLSAQPCPFGLGIHPYLRLPESTVDETQITLRARTRLLVDDRLLPIGQAPVAGTDYDFGSPRAIGAAKLDTTFTDLESGGNAVTMTSRTGEHALRVWGDEVFKWWQLFTGDTVPDPRRRRSIAVEPMTCPPNAFRSGTDLITLQPGETWRATWGVTPIRP</sequence>
<gene>
    <name evidence="1" type="primary">galM_1</name>
    <name evidence="1" type="ORF">Rhe02_16790</name>
</gene>
<dbReference type="AlphaFoldDB" id="A0A8J3VEU3"/>
<organism evidence="1 2">
    <name type="scientific">Rhizocola hellebori</name>
    <dbReference type="NCBI Taxonomy" id="1392758"/>
    <lineage>
        <taxon>Bacteria</taxon>
        <taxon>Bacillati</taxon>
        <taxon>Actinomycetota</taxon>
        <taxon>Actinomycetes</taxon>
        <taxon>Micromonosporales</taxon>
        <taxon>Micromonosporaceae</taxon>
        <taxon>Rhizocola</taxon>
    </lineage>
</organism>
<protein>
    <submittedName>
        <fullName evidence="1">Aldose 1-epimerase</fullName>
    </submittedName>
</protein>
<dbReference type="InterPro" id="IPR008183">
    <property type="entry name" value="Aldose_1/G6P_1-epimerase"/>
</dbReference>
<dbReference type="InterPro" id="IPR011013">
    <property type="entry name" value="Gal_mutarotase_sf_dom"/>
</dbReference>
<dbReference type="Gene3D" id="2.70.98.10">
    <property type="match status" value="1"/>
</dbReference>
<dbReference type="GO" id="GO:0030246">
    <property type="term" value="F:carbohydrate binding"/>
    <property type="evidence" value="ECO:0007669"/>
    <property type="project" value="InterPro"/>
</dbReference>
<evidence type="ECO:0000313" key="2">
    <source>
        <dbReference type="Proteomes" id="UP000612899"/>
    </source>
</evidence>
<dbReference type="GO" id="GO:0004034">
    <property type="term" value="F:aldose 1-epimerase activity"/>
    <property type="evidence" value="ECO:0007669"/>
    <property type="project" value="TreeGrafter"/>
</dbReference>
<dbReference type="GO" id="GO:0033499">
    <property type="term" value="P:galactose catabolic process via UDP-galactose, Leloir pathway"/>
    <property type="evidence" value="ECO:0007669"/>
    <property type="project" value="TreeGrafter"/>
</dbReference>
<dbReference type="CDD" id="cd09022">
    <property type="entry name" value="Aldose_epim_Ec_YihR"/>
    <property type="match status" value="1"/>
</dbReference>
<proteinExistence type="predicted"/>
<reference evidence="1" key="1">
    <citation type="submission" date="2021-01" db="EMBL/GenBank/DDBJ databases">
        <title>Whole genome shotgun sequence of Rhizocola hellebori NBRC 109834.</title>
        <authorList>
            <person name="Komaki H."/>
            <person name="Tamura T."/>
        </authorList>
    </citation>
    <scope>NUCLEOTIDE SEQUENCE</scope>
    <source>
        <strain evidence="1">NBRC 109834</strain>
    </source>
</reference>
<dbReference type="EMBL" id="BONY01000008">
    <property type="protein sequence ID" value="GIH03612.1"/>
    <property type="molecule type" value="Genomic_DNA"/>
</dbReference>
<dbReference type="InterPro" id="IPR037480">
    <property type="entry name" value="YihR-like"/>
</dbReference>
<accession>A0A8J3VEU3</accession>
<evidence type="ECO:0000313" key="1">
    <source>
        <dbReference type="EMBL" id="GIH03612.1"/>
    </source>
</evidence>
<dbReference type="RefSeq" id="WP_239123551.1">
    <property type="nucleotide sequence ID" value="NZ_BONY01000008.1"/>
</dbReference>
<dbReference type="Proteomes" id="UP000612899">
    <property type="component" value="Unassembled WGS sequence"/>
</dbReference>
<dbReference type="Pfam" id="PF01263">
    <property type="entry name" value="Aldose_epim"/>
    <property type="match status" value="1"/>
</dbReference>
<name>A0A8J3VEU3_9ACTN</name>
<keyword evidence="2" id="KW-1185">Reference proteome</keyword>
<dbReference type="PANTHER" id="PTHR10091">
    <property type="entry name" value="ALDOSE-1-EPIMERASE"/>
    <property type="match status" value="1"/>
</dbReference>
<comment type="caution">
    <text evidence="1">The sequence shown here is derived from an EMBL/GenBank/DDBJ whole genome shotgun (WGS) entry which is preliminary data.</text>
</comment>
<dbReference type="SUPFAM" id="SSF74650">
    <property type="entry name" value="Galactose mutarotase-like"/>
    <property type="match status" value="1"/>
</dbReference>
<dbReference type="GO" id="GO:0006006">
    <property type="term" value="P:glucose metabolic process"/>
    <property type="evidence" value="ECO:0007669"/>
    <property type="project" value="TreeGrafter"/>
</dbReference>
<dbReference type="InterPro" id="IPR014718">
    <property type="entry name" value="GH-type_carb-bd"/>
</dbReference>
<dbReference type="PANTHER" id="PTHR10091:SF0">
    <property type="entry name" value="GALACTOSE MUTAROTASE"/>
    <property type="match status" value="1"/>
</dbReference>